<accession>A0A9W7E0L7</accession>
<dbReference type="EMBL" id="BRXY01000068">
    <property type="protein sequence ID" value="GMH60950.1"/>
    <property type="molecule type" value="Genomic_DNA"/>
</dbReference>
<name>A0A9W7E0L7_9STRA</name>
<dbReference type="AlphaFoldDB" id="A0A9W7E0L7"/>
<reference evidence="2" key="1">
    <citation type="journal article" date="2023" name="Commun. Biol.">
        <title>Genome analysis of Parmales, the sister group of diatoms, reveals the evolutionary specialization of diatoms from phago-mixotrophs to photoautotrophs.</title>
        <authorList>
            <person name="Ban H."/>
            <person name="Sato S."/>
            <person name="Yoshikawa S."/>
            <person name="Yamada K."/>
            <person name="Nakamura Y."/>
            <person name="Ichinomiya M."/>
            <person name="Sato N."/>
            <person name="Blanc-Mathieu R."/>
            <person name="Endo H."/>
            <person name="Kuwata A."/>
            <person name="Ogata H."/>
        </authorList>
    </citation>
    <scope>NUCLEOTIDE SEQUENCE [LARGE SCALE GENOMIC DNA]</scope>
    <source>
        <strain evidence="2">NIES 3701</strain>
    </source>
</reference>
<dbReference type="Proteomes" id="UP001165085">
    <property type="component" value="Unassembled WGS sequence"/>
</dbReference>
<evidence type="ECO:0000313" key="1">
    <source>
        <dbReference type="EMBL" id="GMH60950.1"/>
    </source>
</evidence>
<comment type="caution">
    <text evidence="1">The sequence shown here is derived from an EMBL/GenBank/DDBJ whole genome shotgun (WGS) entry which is preliminary data.</text>
</comment>
<evidence type="ECO:0000313" key="2">
    <source>
        <dbReference type="Proteomes" id="UP001165085"/>
    </source>
</evidence>
<proteinExistence type="predicted"/>
<organism evidence="1 2">
    <name type="scientific">Triparma strigata</name>
    <dbReference type="NCBI Taxonomy" id="1606541"/>
    <lineage>
        <taxon>Eukaryota</taxon>
        <taxon>Sar</taxon>
        <taxon>Stramenopiles</taxon>
        <taxon>Ochrophyta</taxon>
        <taxon>Bolidophyceae</taxon>
        <taxon>Parmales</taxon>
        <taxon>Triparmaceae</taxon>
        <taxon>Triparma</taxon>
    </lineage>
</organism>
<gene>
    <name evidence="1" type="ORF">TrST_g8760</name>
</gene>
<keyword evidence="2" id="KW-1185">Reference proteome</keyword>
<sequence>MSADLQKGDEVLLVDLEGVRAKYNGEPGVIISDPGVDGGGGELRCLVELKKVQDKVLNLKIENVRRGTEEAAEG</sequence>
<protein>
    <submittedName>
        <fullName evidence="1">Uncharacterized protein</fullName>
    </submittedName>
</protein>